<dbReference type="EMBL" id="VFPV01000004">
    <property type="protein sequence ID" value="TQM99431.1"/>
    <property type="molecule type" value="Genomic_DNA"/>
</dbReference>
<dbReference type="RefSeq" id="WP_142085530.1">
    <property type="nucleotide sequence ID" value="NZ_VFPV01000004.1"/>
</dbReference>
<accession>A0A543KWK8</accession>
<evidence type="ECO:0000313" key="1">
    <source>
        <dbReference type="EMBL" id="TQM99431.1"/>
    </source>
</evidence>
<evidence type="ECO:0000313" key="2">
    <source>
        <dbReference type="Proteomes" id="UP000316993"/>
    </source>
</evidence>
<name>A0A543KWK8_9BURK</name>
<organism evidence="1 2">
    <name type="scientific">Acidovorax temperans</name>
    <dbReference type="NCBI Taxonomy" id="80878"/>
    <lineage>
        <taxon>Bacteria</taxon>
        <taxon>Pseudomonadati</taxon>
        <taxon>Pseudomonadota</taxon>
        <taxon>Betaproteobacteria</taxon>
        <taxon>Burkholderiales</taxon>
        <taxon>Comamonadaceae</taxon>
        <taxon>Acidovorax</taxon>
    </lineage>
</organism>
<dbReference type="AlphaFoldDB" id="A0A543KWK8"/>
<proteinExistence type="predicted"/>
<sequence>MQQSLAHLQSRTLGKRLTAPLFAYEDADIAPDMEAMIVRALRLATGVPTLTLRDLRASAVTHGVAPLPEMLTALTTGKWLEPPAYTANQLHEKSRAMALAVRRARHSTTFATTQQYYDAGASVRLSLRLRQTEARLDISSRFMAFVTGRTVQTFDVARHREHAPVTDHRASWNFLRTQIEPLWSSIPEPELAPKMPELTVESPRTRAASLAWATLWHWYGLSARETQVLTGADNDDVRASLRAVAAGLGRPLHPDPASQHSNRRPTLLSSDRAVLCWQKLQELRQNKGGDLALIINHFNDRGFGQFTSSASSLLAAELLARCLPDSWKVFIAAPANLDLQQRNALRSQLNATGVGLVLRVSASPNRWGVHVQPATTAAVSPRTVGEISRYVFRAAAIATFLPTERSK</sequence>
<protein>
    <submittedName>
        <fullName evidence="1">Uncharacterized protein</fullName>
    </submittedName>
</protein>
<reference evidence="1 2" key="1">
    <citation type="submission" date="2019-06" db="EMBL/GenBank/DDBJ databases">
        <title>Genomic Encyclopedia of Archaeal and Bacterial Type Strains, Phase II (KMG-II): from individual species to whole genera.</title>
        <authorList>
            <person name="Goeker M."/>
        </authorList>
    </citation>
    <scope>NUCLEOTIDE SEQUENCE [LARGE SCALE GENOMIC DNA]</scope>
    <source>
        <strain evidence="1 2">DSM 7270</strain>
    </source>
</reference>
<comment type="caution">
    <text evidence="1">The sequence shown here is derived from an EMBL/GenBank/DDBJ whole genome shotgun (WGS) entry which is preliminary data.</text>
</comment>
<gene>
    <name evidence="1" type="ORF">BDD18_4089</name>
</gene>
<dbReference type="Proteomes" id="UP000316993">
    <property type="component" value="Unassembled WGS sequence"/>
</dbReference>